<name>A0A964UPP9_9ACTN</name>
<keyword evidence="1" id="KW-0472">Membrane</keyword>
<evidence type="ECO:0000313" key="3">
    <source>
        <dbReference type="Proteomes" id="UP000598297"/>
    </source>
</evidence>
<dbReference type="EMBL" id="JAAAHS010000116">
    <property type="protein sequence ID" value="NBE53044.1"/>
    <property type="molecule type" value="Genomic_DNA"/>
</dbReference>
<evidence type="ECO:0000256" key="1">
    <source>
        <dbReference type="SAM" id="Phobius"/>
    </source>
</evidence>
<gene>
    <name evidence="2" type="ORF">GUY60_16770</name>
</gene>
<sequence>MASGSAWRSTARQLPLRLTVGTFFLNSGLSKRGSDEATAQRLQQFAATTYPFLGKLDAQKFVRLLSAGELAVATTLLLPVVPAAVAGVALTAFSVGTLGLYLRTPGMRREGSLRPTEQGTVLAKDVWMLGIGVSLIAEGVNEHR</sequence>
<keyword evidence="1" id="KW-1133">Transmembrane helix</keyword>
<proteinExistence type="predicted"/>
<accession>A0A964UPP9</accession>
<protein>
    <submittedName>
        <fullName evidence="2">Uncharacterized protein</fullName>
    </submittedName>
</protein>
<organism evidence="2 3">
    <name type="scientific">Streptomyces boluensis</name>
    <dbReference type="NCBI Taxonomy" id="1775135"/>
    <lineage>
        <taxon>Bacteria</taxon>
        <taxon>Bacillati</taxon>
        <taxon>Actinomycetota</taxon>
        <taxon>Actinomycetes</taxon>
        <taxon>Kitasatosporales</taxon>
        <taxon>Streptomycetaceae</taxon>
        <taxon>Streptomyces</taxon>
    </lineage>
</organism>
<dbReference type="Proteomes" id="UP000598297">
    <property type="component" value="Unassembled WGS sequence"/>
</dbReference>
<feature type="transmembrane region" description="Helical" evidence="1">
    <location>
        <begin position="84"/>
        <end position="102"/>
    </location>
</feature>
<comment type="caution">
    <text evidence="2">The sequence shown here is derived from an EMBL/GenBank/DDBJ whole genome shotgun (WGS) entry which is preliminary data.</text>
</comment>
<reference evidence="2" key="1">
    <citation type="submission" date="2020-01" db="EMBL/GenBank/DDBJ databases">
        <title>Whole-genome analyses of novel actinobacteria.</title>
        <authorList>
            <person name="Sahin N."/>
        </authorList>
    </citation>
    <scope>NUCLEOTIDE SEQUENCE</scope>
    <source>
        <strain evidence="2">YC537</strain>
    </source>
</reference>
<keyword evidence="1" id="KW-0812">Transmembrane</keyword>
<dbReference type="RefSeq" id="WP_161698579.1">
    <property type="nucleotide sequence ID" value="NZ_JAAAHS010000116.1"/>
</dbReference>
<keyword evidence="3" id="KW-1185">Reference proteome</keyword>
<evidence type="ECO:0000313" key="2">
    <source>
        <dbReference type="EMBL" id="NBE53044.1"/>
    </source>
</evidence>
<dbReference type="OrthoDB" id="3267263at2"/>
<dbReference type="AlphaFoldDB" id="A0A964UPP9"/>